<dbReference type="AlphaFoldDB" id="A0A3P1ZY43"/>
<evidence type="ECO:0000256" key="1">
    <source>
        <dbReference type="SAM" id="SignalP"/>
    </source>
</evidence>
<keyword evidence="4" id="KW-1185">Reference proteome</keyword>
<accession>A0A3P1ZY43</accession>
<evidence type="ECO:0000313" key="5">
    <source>
        <dbReference type="Proteomes" id="UP000295600"/>
    </source>
</evidence>
<gene>
    <name evidence="2" type="ORF">EII33_12575</name>
    <name evidence="3" type="ORF">EV202_1419</name>
</gene>
<evidence type="ECO:0000313" key="2">
    <source>
        <dbReference type="EMBL" id="RRD88049.1"/>
    </source>
</evidence>
<feature type="signal peptide" evidence="1">
    <location>
        <begin position="1"/>
        <end position="20"/>
    </location>
</feature>
<reference evidence="3 5" key="2">
    <citation type="submission" date="2019-03" db="EMBL/GenBank/DDBJ databases">
        <title>Genomic Encyclopedia of Type Strains, Phase IV (KMG-IV): sequencing the most valuable type-strain genomes for metagenomic binning, comparative biology and taxonomic classification.</title>
        <authorList>
            <person name="Goeker M."/>
        </authorList>
    </citation>
    <scope>NUCLEOTIDE SEQUENCE [LARGE SCALE GENOMIC DNA]</scope>
    <source>
        <strain evidence="3 5">DSM 23917</strain>
    </source>
</reference>
<name>A0A3P1ZY43_9BACE</name>
<dbReference type="EMBL" id="SLXB01000041">
    <property type="protein sequence ID" value="TCO86769.1"/>
    <property type="molecule type" value="Genomic_DNA"/>
</dbReference>
<evidence type="ECO:0000313" key="4">
    <source>
        <dbReference type="Proteomes" id="UP000279562"/>
    </source>
</evidence>
<comment type="caution">
    <text evidence="2">The sequence shown here is derived from an EMBL/GenBank/DDBJ whole genome shotgun (WGS) entry which is preliminary data.</text>
</comment>
<dbReference type="PROSITE" id="PS51257">
    <property type="entry name" value="PROKAR_LIPOPROTEIN"/>
    <property type="match status" value="1"/>
</dbReference>
<dbReference type="Proteomes" id="UP000295600">
    <property type="component" value="Unassembled WGS sequence"/>
</dbReference>
<sequence length="193" mass="21973">MKAKILFLSLLGILFACNSADMNTNFETDLESNAPNQVLLLKVDYTTNTFEGGTILGFDKKTEDFTIENKYIVPSDFGSVKLIYKELGQPLFEGTIHWMGQGKMTFPEKLEPASAFKHISTYAPRYPTGFENVFNPDNRELDYDKPWISVQGLAKTREFLTANPTQKAKLFLYTPSVGAGDPKEWYWVIYLKK</sequence>
<feature type="chain" id="PRO_5036087639" description="Lipoprotein" evidence="1">
    <location>
        <begin position="21"/>
        <end position="193"/>
    </location>
</feature>
<keyword evidence="1" id="KW-0732">Signal</keyword>
<evidence type="ECO:0000313" key="3">
    <source>
        <dbReference type="EMBL" id="TCO86769.1"/>
    </source>
</evidence>
<reference evidence="2 4" key="1">
    <citation type="submission" date="2018-11" db="EMBL/GenBank/DDBJ databases">
        <title>Genomes From Bacteria Associated with the Canine Oral Cavity: a Test Case for Automated Genome-Based Taxonomic Assignment.</title>
        <authorList>
            <person name="Coil D.A."/>
            <person name="Jospin G."/>
            <person name="Darling A.E."/>
            <person name="Wallis C."/>
            <person name="Davis I.J."/>
            <person name="Harris S."/>
            <person name="Eisen J.A."/>
            <person name="Holcombe L.J."/>
            <person name="O'Flynn C."/>
        </authorList>
    </citation>
    <scope>NUCLEOTIDE SEQUENCE [LARGE SCALE GENOMIC DNA]</scope>
    <source>
        <strain evidence="2 4">OH1047_COT-310</strain>
    </source>
</reference>
<dbReference type="RefSeq" id="WP_125240001.1">
    <property type="nucleotide sequence ID" value="NZ_JBGXUA010000124.1"/>
</dbReference>
<dbReference type="Proteomes" id="UP000279562">
    <property type="component" value="Unassembled WGS sequence"/>
</dbReference>
<protein>
    <recommendedName>
        <fullName evidence="6">Lipoprotein</fullName>
    </recommendedName>
</protein>
<evidence type="ECO:0008006" key="6">
    <source>
        <dbReference type="Google" id="ProtNLM"/>
    </source>
</evidence>
<dbReference type="EMBL" id="RQYF01000091">
    <property type="protein sequence ID" value="RRD88049.1"/>
    <property type="molecule type" value="Genomic_DNA"/>
</dbReference>
<proteinExistence type="predicted"/>
<organism evidence="2 4">
    <name type="scientific">Prevotella heparinolytica</name>
    <dbReference type="NCBI Taxonomy" id="28113"/>
    <lineage>
        <taxon>Bacteria</taxon>
        <taxon>Pseudomonadati</taxon>
        <taxon>Bacteroidota</taxon>
        <taxon>Bacteroidia</taxon>
        <taxon>Bacteroidales</taxon>
        <taxon>Bacteroidaceae</taxon>
        <taxon>Bacteroides</taxon>
    </lineage>
</organism>